<evidence type="ECO:0000313" key="1">
    <source>
        <dbReference type="EMBL" id="KAI5654587.1"/>
    </source>
</evidence>
<proteinExistence type="predicted"/>
<keyword evidence="2" id="KW-1185">Reference proteome</keyword>
<organism evidence="1 2">
    <name type="scientific">Catharanthus roseus</name>
    <name type="common">Madagascar periwinkle</name>
    <name type="synonym">Vinca rosea</name>
    <dbReference type="NCBI Taxonomy" id="4058"/>
    <lineage>
        <taxon>Eukaryota</taxon>
        <taxon>Viridiplantae</taxon>
        <taxon>Streptophyta</taxon>
        <taxon>Embryophyta</taxon>
        <taxon>Tracheophyta</taxon>
        <taxon>Spermatophyta</taxon>
        <taxon>Magnoliopsida</taxon>
        <taxon>eudicotyledons</taxon>
        <taxon>Gunneridae</taxon>
        <taxon>Pentapetalae</taxon>
        <taxon>asterids</taxon>
        <taxon>lamiids</taxon>
        <taxon>Gentianales</taxon>
        <taxon>Apocynaceae</taxon>
        <taxon>Rauvolfioideae</taxon>
        <taxon>Vinceae</taxon>
        <taxon>Catharanthinae</taxon>
        <taxon>Catharanthus</taxon>
    </lineage>
</organism>
<name>A0ACC0A3Q7_CATRO</name>
<comment type="caution">
    <text evidence="1">The sequence shown here is derived from an EMBL/GenBank/DDBJ whole genome shotgun (WGS) entry which is preliminary data.</text>
</comment>
<dbReference type="EMBL" id="CM044707">
    <property type="protein sequence ID" value="KAI5654587.1"/>
    <property type="molecule type" value="Genomic_DNA"/>
</dbReference>
<accession>A0ACC0A3Q7</accession>
<protein>
    <submittedName>
        <fullName evidence="1">Uncharacterized protein</fullName>
    </submittedName>
</protein>
<sequence length="496" mass="56322">MKMKLFSLSLLFLSLNFSFLFHFASARGGLARSNNSGFWESNYAGSARQLFEEKQFSEYMHRLEKLAEGYMSNADLEMAIRAFNRRCSNVSRIYSIGKSVLGVPLWVMEISDRPGKEEPEPAFKFIGNIHGDEPVGRELLLRLANWLCDNYMEDPLATLIVDNVHLHILPSLNPDGFELRRRGNANNVDLNRDFPDQFFPMNDDLGTRQPETKAIMSWLEEIHFTASASLHGGALVANYPWDGTIDKLKSYYPCPDDKAFRYMASLYSESHNNMSLSKEFPGGITNGAFWYPIYGGMQDWNYIHGGCFELTLEISDDKWPNASEIPTIWEFNKMSMLNLVGSVVKTGIHGRIFSSDGRPLSASIAIQGINYTVRASQTFGDFHRMLTPGEKYKVIATMRGHKAKSTNVVLGEEASTVDFILDPLITLEDGVLLRDCDCCFRKSPLKLTEILRSQDLHFFLVLMFILVFLCFLMKRKAILAHLKQKQIIGPKRPLVV</sequence>
<reference evidence="2" key="1">
    <citation type="journal article" date="2023" name="Nat. Plants">
        <title>Single-cell RNA sequencing provides a high-resolution roadmap for understanding the multicellular compartmentation of specialized metabolism.</title>
        <authorList>
            <person name="Sun S."/>
            <person name="Shen X."/>
            <person name="Li Y."/>
            <person name="Li Y."/>
            <person name="Wang S."/>
            <person name="Li R."/>
            <person name="Zhang H."/>
            <person name="Shen G."/>
            <person name="Guo B."/>
            <person name="Wei J."/>
            <person name="Xu J."/>
            <person name="St-Pierre B."/>
            <person name="Chen S."/>
            <person name="Sun C."/>
        </authorList>
    </citation>
    <scope>NUCLEOTIDE SEQUENCE [LARGE SCALE GENOMIC DNA]</scope>
</reference>
<dbReference type="Proteomes" id="UP001060085">
    <property type="component" value="Linkage Group LG07"/>
</dbReference>
<gene>
    <name evidence="1" type="ORF">M9H77_31774</name>
</gene>
<evidence type="ECO:0000313" key="2">
    <source>
        <dbReference type="Proteomes" id="UP001060085"/>
    </source>
</evidence>